<dbReference type="PANTHER" id="PTHR14948">
    <property type="entry name" value="NG5"/>
    <property type="match status" value="1"/>
</dbReference>
<keyword evidence="2 5" id="KW-0812">Transmembrane</keyword>
<comment type="subcellular location">
    <subcellularLocation>
        <location evidence="1">Membrane</location>
    </subcellularLocation>
</comment>
<reference evidence="6 7" key="1">
    <citation type="submission" date="2018-07" db="EMBL/GenBank/DDBJ databases">
        <title>Genomic Encyclopedia of Type Strains, Phase IV (KMG-IV): sequencing the most valuable type-strain genomes for metagenomic binning, comparative biology and taxonomic classification.</title>
        <authorList>
            <person name="Goeker M."/>
        </authorList>
    </citation>
    <scope>NUCLEOTIDE SEQUENCE [LARGE SCALE GENOMIC DNA]</scope>
    <source>
        <strain evidence="6 7">DSM 101478</strain>
    </source>
</reference>
<dbReference type="RefSeq" id="WP_115122377.1">
    <property type="nucleotide sequence ID" value="NZ_QRAO01000001.1"/>
</dbReference>
<feature type="transmembrane region" description="Helical" evidence="5">
    <location>
        <begin position="16"/>
        <end position="35"/>
    </location>
</feature>
<dbReference type="Pfam" id="PF04505">
    <property type="entry name" value="CD225"/>
    <property type="match status" value="1"/>
</dbReference>
<feature type="transmembrane region" description="Helical" evidence="5">
    <location>
        <begin position="62"/>
        <end position="87"/>
    </location>
</feature>
<dbReference type="InterPro" id="IPR051423">
    <property type="entry name" value="CD225/Dispanin"/>
</dbReference>
<dbReference type="GO" id="GO:0016020">
    <property type="term" value="C:membrane"/>
    <property type="evidence" value="ECO:0007669"/>
    <property type="project" value="UniProtKB-SubCell"/>
</dbReference>
<evidence type="ECO:0000313" key="7">
    <source>
        <dbReference type="Proteomes" id="UP000255317"/>
    </source>
</evidence>
<evidence type="ECO:0000256" key="3">
    <source>
        <dbReference type="ARBA" id="ARBA00022989"/>
    </source>
</evidence>
<evidence type="ECO:0000256" key="4">
    <source>
        <dbReference type="ARBA" id="ARBA00023136"/>
    </source>
</evidence>
<evidence type="ECO:0000256" key="5">
    <source>
        <dbReference type="SAM" id="Phobius"/>
    </source>
</evidence>
<keyword evidence="4 5" id="KW-0472">Membrane</keyword>
<dbReference type="Proteomes" id="UP000255317">
    <property type="component" value="Unassembled WGS sequence"/>
</dbReference>
<evidence type="ECO:0000256" key="2">
    <source>
        <dbReference type="ARBA" id="ARBA00022692"/>
    </source>
</evidence>
<keyword evidence="3 5" id="KW-1133">Transmembrane helix</keyword>
<keyword evidence="7" id="KW-1185">Reference proteome</keyword>
<name>A0A370QK05_9FLAO</name>
<dbReference type="AlphaFoldDB" id="A0A370QK05"/>
<organism evidence="6 7">
    <name type="scientific">Marinirhabdus gelatinilytica</name>
    <dbReference type="NCBI Taxonomy" id="1703343"/>
    <lineage>
        <taxon>Bacteria</taxon>
        <taxon>Pseudomonadati</taxon>
        <taxon>Bacteroidota</taxon>
        <taxon>Flavobacteriia</taxon>
        <taxon>Flavobacteriales</taxon>
        <taxon>Flavobacteriaceae</taxon>
    </lineage>
</organism>
<dbReference type="InterPro" id="IPR007593">
    <property type="entry name" value="CD225/Dispanin_fam"/>
</dbReference>
<protein>
    <submittedName>
        <fullName evidence="6">Interferon-induced transmembrane protein</fullName>
    </submittedName>
</protein>
<dbReference type="PANTHER" id="PTHR14948:SF25">
    <property type="entry name" value="DUF4190 DOMAIN-CONTAINING PROTEIN"/>
    <property type="match status" value="1"/>
</dbReference>
<gene>
    <name evidence="6" type="ORF">C8D94_101573</name>
</gene>
<proteinExistence type="predicted"/>
<sequence length="90" mass="9773">MENQNMPAGSPPDNNLVWAIICIIFCWPLGIVSIIKSTKVKSLWLQGDHAGAQKSADDAKKWAIWGIAISAIFWVLYIILIFAGVAAGGF</sequence>
<dbReference type="OrthoDB" id="9815705at2"/>
<accession>A0A370QK05</accession>
<evidence type="ECO:0000313" key="6">
    <source>
        <dbReference type="EMBL" id="RDK88697.1"/>
    </source>
</evidence>
<dbReference type="EMBL" id="QRAO01000001">
    <property type="protein sequence ID" value="RDK88697.1"/>
    <property type="molecule type" value="Genomic_DNA"/>
</dbReference>
<evidence type="ECO:0000256" key="1">
    <source>
        <dbReference type="ARBA" id="ARBA00004370"/>
    </source>
</evidence>
<comment type="caution">
    <text evidence="6">The sequence shown here is derived from an EMBL/GenBank/DDBJ whole genome shotgun (WGS) entry which is preliminary data.</text>
</comment>